<feature type="domain" description="CBS" evidence="3">
    <location>
        <begin position="248"/>
        <end position="304"/>
    </location>
</feature>
<name>A0A3P4B361_9BURK</name>
<keyword evidence="5" id="KW-1185">Reference proteome</keyword>
<feature type="domain" description="CBS" evidence="3">
    <location>
        <begin position="331"/>
        <end position="387"/>
    </location>
</feature>
<dbReference type="Proteomes" id="UP000277294">
    <property type="component" value="Unassembled WGS sequence"/>
</dbReference>
<dbReference type="Pfam" id="PF00571">
    <property type="entry name" value="CBS"/>
    <property type="match status" value="2"/>
</dbReference>
<evidence type="ECO:0000256" key="1">
    <source>
        <dbReference type="PROSITE-ProRule" id="PRU00703"/>
    </source>
</evidence>
<protein>
    <submittedName>
        <fullName evidence="4">Inosine 5'-monophosphate dehydrogenase</fullName>
    </submittedName>
</protein>
<feature type="transmembrane region" description="Helical" evidence="2">
    <location>
        <begin position="149"/>
        <end position="177"/>
    </location>
</feature>
<dbReference type="PROSITE" id="PS51371">
    <property type="entry name" value="CBS"/>
    <property type="match status" value="2"/>
</dbReference>
<sequence>MSYRSISPLPRHPHPAWAAFRAWLLSFRPSRVRINGKERCRIIAGAAVGVVLAALSSRWAAGGGLASAWMVAPLGASAVLVFAVPASPLAQPWPVIGGNTVSALVGVACASWIGDPALAGAAAVACAIALMLALRCLHPPGGAAALTAVLVHATSFHFAFFPVLVNSLLLVTAGLVYNTLTGRRYPHTQAAAPAVPHSRFTAADLDAALAHYNQVLDVSRDDLQELLHFAEMSAYRRTLGELRCQDIMTPQPLTASHDTSLKDAWQRMQARRIKALPVVDRHGDLAGIATVADFMRQLDQARPQGLTSRLKALAGLGGPQAGRQGTIGQIMTRRVTVASADRYVIELIPLFAHGGHHHIPIVDGGRRLVGIITQTDLVKALAKAVDAGREG</sequence>
<feature type="transmembrane region" description="Helical" evidence="2">
    <location>
        <begin position="66"/>
        <end position="86"/>
    </location>
</feature>
<dbReference type="InterPro" id="IPR007065">
    <property type="entry name" value="HPP"/>
</dbReference>
<dbReference type="RefSeq" id="WP_124080198.1">
    <property type="nucleotide sequence ID" value="NZ_UWPJ01000023.1"/>
</dbReference>
<evidence type="ECO:0000256" key="2">
    <source>
        <dbReference type="SAM" id="Phobius"/>
    </source>
</evidence>
<keyword evidence="2" id="KW-0812">Transmembrane</keyword>
<feature type="transmembrane region" description="Helical" evidence="2">
    <location>
        <begin position="119"/>
        <end position="137"/>
    </location>
</feature>
<dbReference type="InterPro" id="IPR058581">
    <property type="entry name" value="TM_HPP"/>
</dbReference>
<dbReference type="SMART" id="SM00116">
    <property type="entry name" value="CBS"/>
    <property type="match status" value="2"/>
</dbReference>
<keyword evidence="1" id="KW-0129">CBS domain</keyword>
<evidence type="ECO:0000313" key="5">
    <source>
        <dbReference type="Proteomes" id="UP000277294"/>
    </source>
</evidence>
<dbReference type="CDD" id="cd04600">
    <property type="entry name" value="CBS_pair_HPP_assoc"/>
    <property type="match status" value="1"/>
</dbReference>
<dbReference type="AlphaFoldDB" id="A0A3P4B361"/>
<dbReference type="EMBL" id="UWPJ01000023">
    <property type="protein sequence ID" value="VCU70729.1"/>
    <property type="molecule type" value="Genomic_DNA"/>
</dbReference>
<dbReference type="PANTHER" id="PTHR33741:SF5">
    <property type="entry name" value="TRANSMEMBRANE PROTEIN DDB_G0269096-RELATED"/>
    <property type="match status" value="1"/>
</dbReference>
<dbReference type="SUPFAM" id="SSF54631">
    <property type="entry name" value="CBS-domain pair"/>
    <property type="match status" value="1"/>
</dbReference>
<feature type="transmembrane region" description="Helical" evidence="2">
    <location>
        <begin position="40"/>
        <end position="60"/>
    </location>
</feature>
<proteinExistence type="predicted"/>
<organism evidence="4 5">
    <name type="scientific">Pigmentiphaga humi</name>
    <dbReference type="NCBI Taxonomy" id="2478468"/>
    <lineage>
        <taxon>Bacteria</taxon>
        <taxon>Pseudomonadati</taxon>
        <taxon>Pseudomonadota</taxon>
        <taxon>Betaproteobacteria</taxon>
        <taxon>Burkholderiales</taxon>
        <taxon>Alcaligenaceae</taxon>
        <taxon>Pigmentiphaga</taxon>
    </lineage>
</organism>
<keyword evidence="2" id="KW-0472">Membrane</keyword>
<evidence type="ECO:0000259" key="3">
    <source>
        <dbReference type="PROSITE" id="PS51371"/>
    </source>
</evidence>
<keyword evidence="2" id="KW-1133">Transmembrane helix</keyword>
<dbReference type="OrthoDB" id="9811720at2"/>
<reference evidence="4 5" key="1">
    <citation type="submission" date="2018-10" db="EMBL/GenBank/DDBJ databases">
        <authorList>
            <person name="Criscuolo A."/>
        </authorList>
    </citation>
    <scope>NUCLEOTIDE SEQUENCE [LARGE SCALE GENOMIC DNA]</scope>
    <source>
        <strain evidence="4">DnA1</strain>
    </source>
</reference>
<dbReference type="InterPro" id="IPR046342">
    <property type="entry name" value="CBS_dom_sf"/>
</dbReference>
<evidence type="ECO:0000313" key="4">
    <source>
        <dbReference type="EMBL" id="VCU70729.1"/>
    </source>
</evidence>
<feature type="transmembrane region" description="Helical" evidence="2">
    <location>
        <begin position="93"/>
        <end position="113"/>
    </location>
</feature>
<dbReference type="InterPro" id="IPR000644">
    <property type="entry name" value="CBS_dom"/>
</dbReference>
<dbReference type="Pfam" id="PF04982">
    <property type="entry name" value="TM_HPP"/>
    <property type="match status" value="1"/>
</dbReference>
<dbReference type="Gene3D" id="3.10.580.10">
    <property type="entry name" value="CBS-domain"/>
    <property type="match status" value="1"/>
</dbReference>
<dbReference type="PANTHER" id="PTHR33741">
    <property type="entry name" value="TRANSMEMBRANE PROTEIN DDB_G0269096-RELATED"/>
    <property type="match status" value="1"/>
</dbReference>
<accession>A0A3P4B361</accession>
<gene>
    <name evidence="4" type="ORF">PIGHUM_02805</name>
</gene>